<dbReference type="OrthoDB" id="4331723at2"/>
<organism evidence="1 2">
    <name type="scientific">Streptomyces sedi</name>
    <dbReference type="NCBI Taxonomy" id="555059"/>
    <lineage>
        <taxon>Bacteria</taxon>
        <taxon>Bacillati</taxon>
        <taxon>Actinomycetota</taxon>
        <taxon>Actinomycetes</taxon>
        <taxon>Kitasatosporales</taxon>
        <taxon>Streptomycetaceae</taxon>
        <taxon>Streptomyces</taxon>
    </lineage>
</organism>
<dbReference type="AlphaFoldDB" id="A0A5C4UQG2"/>
<keyword evidence="2" id="KW-1185">Reference proteome</keyword>
<protein>
    <submittedName>
        <fullName evidence="1">Uncharacterized protein</fullName>
    </submittedName>
</protein>
<reference evidence="1 2" key="1">
    <citation type="submission" date="2019-06" db="EMBL/GenBank/DDBJ databases">
        <title>Draft genome of Streptomyces sedi sp. JCM16909.</title>
        <authorList>
            <person name="Klykleung N."/>
            <person name="Tanasupawat S."/>
            <person name="Kudo T."/>
            <person name="Yuki M."/>
            <person name="Ohkuma M."/>
        </authorList>
    </citation>
    <scope>NUCLEOTIDE SEQUENCE [LARGE SCALE GENOMIC DNA]</scope>
    <source>
        <strain evidence="1 2">JCM 16909</strain>
    </source>
</reference>
<sequence>MGQREADPDDTDPERTVAELVRALAVHGVSLPSLGLDGSSMYQPFVPPLIELGRVTEETARKIIQALAPRTPQ</sequence>
<dbReference type="Proteomes" id="UP000311713">
    <property type="component" value="Unassembled WGS sequence"/>
</dbReference>
<accession>A0A5C4UQG2</accession>
<gene>
    <name evidence="1" type="ORF">FH715_25980</name>
</gene>
<evidence type="ECO:0000313" key="2">
    <source>
        <dbReference type="Proteomes" id="UP000311713"/>
    </source>
</evidence>
<dbReference type="EMBL" id="VDGT01000027">
    <property type="protein sequence ID" value="TNM25874.1"/>
    <property type="molecule type" value="Genomic_DNA"/>
</dbReference>
<name>A0A5C4UQG2_9ACTN</name>
<comment type="caution">
    <text evidence="1">The sequence shown here is derived from an EMBL/GenBank/DDBJ whole genome shotgun (WGS) entry which is preliminary data.</text>
</comment>
<proteinExistence type="predicted"/>
<evidence type="ECO:0000313" key="1">
    <source>
        <dbReference type="EMBL" id="TNM25874.1"/>
    </source>
</evidence>